<dbReference type="InterPro" id="IPR013328">
    <property type="entry name" value="6PGD_dom2"/>
</dbReference>
<accession>A0A6H5GGX6</accession>
<sequence length="542" mass="60150">MSSLSKIKIIENSEGQGFYLPAAEKGILLNVTANAEGTTRVKKAVSFSDNVRPGEGSSPSGAEDRPLSPPPNHRKIKKKRKKKMKRKVKVRIIRVGKGGEEEEVNDEVPPPPASEPPPYAYFDISSLPPGYGVFYHSMPTAFHRTRRETARHTEHETQIETLRLASERLVSSTSRQKQDRQRKIEGGIVRFIRRTEGRTEWSDQKFKGSVIAKIVGVNAHRLQYIDDRVTMYVYEEMIDGQKLTEIINTTHENVKYLPGHKLPPNVVAVPDLVEAAADADFLVFVVPHQFVRNLCNTLVGKIKPTAIAISLIKGFDIAEGGGIELISNVINRSLKVPVAVLMGANLAGEVAKENFCETTIGCADKKVSLALKEIFEADYFRVVCVEDVETVEICGALKNIVACAAGFCDGLQLGDNTKAAVIRLGLMEMVQFVKTFYANCKLATFLESCGVADLITTCYGGRNRMVSEAFVTTGKSIEDLEREKLNGQKLQGPITAHEVNYMLAARKMEDKFPLFTAVDQICKRKIEPKQLIELLKNHPVHQ</sequence>
<keyword evidence="6 8" id="KW-0520">NAD</keyword>
<comment type="pathway">
    <text evidence="1">Lipid metabolism.</text>
</comment>
<dbReference type="PROSITE" id="PS00957">
    <property type="entry name" value="NAD_G3PDH"/>
    <property type="match status" value="1"/>
</dbReference>
<dbReference type="InterPro" id="IPR008927">
    <property type="entry name" value="6-PGluconate_DH-like_C_sf"/>
</dbReference>
<evidence type="ECO:0000313" key="13">
    <source>
        <dbReference type="EMBL" id="CAB0002150.1"/>
    </source>
</evidence>
<dbReference type="EMBL" id="CADCXU010011951">
    <property type="protein sequence ID" value="CAB0002150.1"/>
    <property type="molecule type" value="Genomic_DNA"/>
</dbReference>
<evidence type="ECO:0000256" key="8">
    <source>
        <dbReference type="RuleBase" id="RU000437"/>
    </source>
</evidence>
<dbReference type="GO" id="GO:0141152">
    <property type="term" value="F:glycerol-3-phosphate dehydrogenase (NAD+) activity"/>
    <property type="evidence" value="ECO:0007669"/>
    <property type="project" value="UniProtKB-UniRule"/>
</dbReference>
<dbReference type="InterPro" id="IPR006168">
    <property type="entry name" value="G3P_DH_NAD-dep"/>
</dbReference>
<dbReference type="FunFam" id="3.40.50.720:FF:000365">
    <property type="entry name" value="Glycerol-3-phosphate dehydrogenase [NAD(+)]"/>
    <property type="match status" value="1"/>
</dbReference>
<dbReference type="EC" id="1.1.1.8" evidence="9"/>
<evidence type="ECO:0000256" key="6">
    <source>
        <dbReference type="ARBA" id="ARBA00023027"/>
    </source>
</evidence>
<evidence type="ECO:0000256" key="9">
    <source>
        <dbReference type="RuleBase" id="RU361243"/>
    </source>
</evidence>
<feature type="region of interest" description="Disordered" evidence="10">
    <location>
        <begin position="96"/>
        <end position="115"/>
    </location>
</feature>
<dbReference type="GO" id="GO:0046168">
    <property type="term" value="P:glycerol-3-phosphate catabolic process"/>
    <property type="evidence" value="ECO:0007669"/>
    <property type="project" value="UniProtKB-UniRule"/>
</dbReference>
<name>A0A6H5GGX6_9HEMI</name>
<comment type="subunit">
    <text evidence="4">Homodimer.</text>
</comment>
<dbReference type="SUPFAM" id="SSF48179">
    <property type="entry name" value="6-phosphogluconate dehydrogenase C-terminal domain-like"/>
    <property type="match status" value="1"/>
</dbReference>
<dbReference type="InterPro" id="IPR036291">
    <property type="entry name" value="NAD(P)-bd_dom_sf"/>
</dbReference>
<comment type="pathway">
    <text evidence="2">Phospholipid metabolism; alpha-glycerophosphate cycle.</text>
</comment>
<evidence type="ECO:0000256" key="1">
    <source>
        <dbReference type="ARBA" id="ARBA00005189"/>
    </source>
</evidence>
<dbReference type="UniPathway" id="UPA00086"/>
<feature type="region of interest" description="Disordered" evidence="10">
    <location>
        <begin position="44"/>
        <end position="88"/>
    </location>
</feature>
<proteinExistence type="inferred from homology"/>
<dbReference type="Proteomes" id="UP000479000">
    <property type="component" value="Unassembled WGS sequence"/>
</dbReference>
<comment type="catalytic activity">
    <reaction evidence="7 9">
        <text>sn-glycerol 3-phosphate + NAD(+) = dihydroxyacetone phosphate + NADH + H(+)</text>
        <dbReference type="Rhea" id="RHEA:11092"/>
        <dbReference type="ChEBI" id="CHEBI:15378"/>
        <dbReference type="ChEBI" id="CHEBI:57540"/>
        <dbReference type="ChEBI" id="CHEBI:57597"/>
        <dbReference type="ChEBI" id="CHEBI:57642"/>
        <dbReference type="ChEBI" id="CHEBI:57945"/>
        <dbReference type="EC" id="1.1.1.8"/>
    </reaction>
</comment>
<dbReference type="GO" id="GO:0006650">
    <property type="term" value="P:glycerophospholipid metabolic process"/>
    <property type="evidence" value="ECO:0007669"/>
    <property type="project" value="UniProtKB-UniPathway"/>
</dbReference>
<dbReference type="SUPFAM" id="SSF51735">
    <property type="entry name" value="NAD(P)-binding Rossmann-fold domains"/>
    <property type="match status" value="1"/>
</dbReference>
<dbReference type="Pfam" id="PF01210">
    <property type="entry name" value="NAD_Gly3P_dh_N"/>
    <property type="match status" value="1"/>
</dbReference>
<evidence type="ECO:0000256" key="7">
    <source>
        <dbReference type="ARBA" id="ARBA00048683"/>
    </source>
</evidence>
<dbReference type="FunFam" id="1.10.1040.10:FF:000004">
    <property type="entry name" value="Glycerol-3-phosphate dehydrogenase [NAD(+)]"/>
    <property type="match status" value="1"/>
</dbReference>
<evidence type="ECO:0000256" key="10">
    <source>
        <dbReference type="SAM" id="MobiDB-lite"/>
    </source>
</evidence>
<organism evidence="13 14">
    <name type="scientific">Nesidiocoris tenuis</name>
    <dbReference type="NCBI Taxonomy" id="355587"/>
    <lineage>
        <taxon>Eukaryota</taxon>
        <taxon>Metazoa</taxon>
        <taxon>Ecdysozoa</taxon>
        <taxon>Arthropoda</taxon>
        <taxon>Hexapoda</taxon>
        <taxon>Insecta</taxon>
        <taxon>Pterygota</taxon>
        <taxon>Neoptera</taxon>
        <taxon>Paraneoptera</taxon>
        <taxon>Hemiptera</taxon>
        <taxon>Heteroptera</taxon>
        <taxon>Panheteroptera</taxon>
        <taxon>Cimicomorpha</taxon>
        <taxon>Miridae</taxon>
        <taxon>Dicyphina</taxon>
        <taxon>Nesidiocoris</taxon>
    </lineage>
</organism>
<evidence type="ECO:0000256" key="4">
    <source>
        <dbReference type="ARBA" id="ARBA00011738"/>
    </source>
</evidence>
<dbReference type="GO" id="GO:0042803">
    <property type="term" value="F:protein homodimerization activity"/>
    <property type="evidence" value="ECO:0007669"/>
    <property type="project" value="InterPro"/>
</dbReference>
<dbReference type="Gene3D" id="1.10.1040.10">
    <property type="entry name" value="N-(1-d-carboxylethyl)-l-norvaline Dehydrogenase, domain 2"/>
    <property type="match status" value="1"/>
</dbReference>
<evidence type="ECO:0000256" key="3">
    <source>
        <dbReference type="ARBA" id="ARBA00011009"/>
    </source>
</evidence>
<evidence type="ECO:0000256" key="5">
    <source>
        <dbReference type="ARBA" id="ARBA00023002"/>
    </source>
</evidence>
<dbReference type="GO" id="GO:0005975">
    <property type="term" value="P:carbohydrate metabolic process"/>
    <property type="evidence" value="ECO:0007669"/>
    <property type="project" value="InterPro"/>
</dbReference>
<evidence type="ECO:0000313" key="14">
    <source>
        <dbReference type="Proteomes" id="UP000479000"/>
    </source>
</evidence>
<keyword evidence="14" id="KW-1185">Reference proteome</keyword>
<dbReference type="AlphaFoldDB" id="A0A6H5GGX6"/>
<evidence type="ECO:0000259" key="12">
    <source>
        <dbReference type="Pfam" id="PF07479"/>
    </source>
</evidence>
<dbReference type="OrthoDB" id="10263760at2759"/>
<dbReference type="PANTHER" id="PTHR11728:SF8">
    <property type="entry name" value="GLYCEROL-3-PHOSPHATE DEHYDROGENASE [NAD(+)]-RELATED"/>
    <property type="match status" value="1"/>
</dbReference>
<dbReference type="PRINTS" id="PR00077">
    <property type="entry name" value="GPDHDRGNASE"/>
</dbReference>
<feature type="domain" description="Glycerol-3-phosphate dehydrogenase NAD-dependent N-terminal" evidence="11">
    <location>
        <begin position="208"/>
        <end position="367"/>
    </location>
</feature>
<evidence type="ECO:0000256" key="2">
    <source>
        <dbReference type="ARBA" id="ARBA00005192"/>
    </source>
</evidence>
<comment type="similarity">
    <text evidence="3 8">Belongs to the NAD-dependent glycerol-3-phosphate dehydrogenase family.</text>
</comment>
<feature type="compositionally biased region" description="Basic residues" evidence="10">
    <location>
        <begin position="72"/>
        <end position="88"/>
    </location>
</feature>
<dbReference type="GO" id="GO:0005829">
    <property type="term" value="C:cytosol"/>
    <property type="evidence" value="ECO:0007669"/>
    <property type="project" value="TreeGrafter"/>
</dbReference>
<feature type="domain" description="Glycerol-3-phosphate dehydrogenase NAD-dependent C-terminal" evidence="12">
    <location>
        <begin position="387"/>
        <end position="533"/>
    </location>
</feature>
<dbReference type="InterPro" id="IPR011128">
    <property type="entry name" value="G3P_DH_NAD-dep_N"/>
</dbReference>
<protein>
    <recommendedName>
        <fullName evidence="9">Glycerol-3-phosphate dehydrogenase [NAD(+)]</fullName>
        <ecNumber evidence="9">1.1.1.8</ecNumber>
    </recommendedName>
</protein>
<dbReference type="Pfam" id="PF07479">
    <property type="entry name" value="NAD_Gly3P_dh_C"/>
    <property type="match status" value="1"/>
</dbReference>
<dbReference type="NCBIfam" id="TIGR03376">
    <property type="entry name" value="glycerol3P_DH"/>
    <property type="match status" value="1"/>
</dbReference>
<gene>
    <name evidence="13" type="ORF">NTEN_LOCUS7937</name>
</gene>
<dbReference type="InterPro" id="IPR017751">
    <property type="entry name" value="G3P_DH_NAD-dep_euk"/>
</dbReference>
<dbReference type="GO" id="GO:0051287">
    <property type="term" value="F:NAD binding"/>
    <property type="evidence" value="ECO:0007669"/>
    <property type="project" value="UniProtKB-UniRule"/>
</dbReference>
<dbReference type="PANTHER" id="PTHR11728">
    <property type="entry name" value="GLYCEROL-3-PHOSPHATE DEHYDROGENASE"/>
    <property type="match status" value="1"/>
</dbReference>
<dbReference type="Gene3D" id="3.40.50.720">
    <property type="entry name" value="NAD(P)-binding Rossmann-like Domain"/>
    <property type="match status" value="1"/>
</dbReference>
<evidence type="ECO:0000259" key="11">
    <source>
        <dbReference type="Pfam" id="PF01210"/>
    </source>
</evidence>
<dbReference type="InterPro" id="IPR006109">
    <property type="entry name" value="G3P_DH_NAD-dep_C"/>
</dbReference>
<reference evidence="13 14" key="1">
    <citation type="submission" date="2020-02" db="EMBL/GenBank/DDBJ databases">
        <authorList>
            <person name="Ferguson B K."/>
        </authorList>
    </citation>
    <scope>NUCLEOTIDE SEQUENCE [LARGE SCALE GENOMIC DNA]</scope>
</reference>
<keyword evidence="5 8" id="KW-0560">Oxidoreductase</keyword>